<accession>A0A1I7U5N8</accession>
<evidence type="ECO:0000313" key="2">
    <source>
        <dbReference type="WBParaSite" id="Csp11.Scaffold629.g15108.t1"/>
    </source>
</evidence>
<protein>
    <submittedName>
        <fullName evidence="2">Protein kinase domain-containing protein</fullName>
    </submittedName>
</protein>
<dbReference type="Proteomes" id="UP000095282">
    <property type="component" value="Unplaced"/>
</dbReference>
<name>A0A1I7U5N8_9PELO</name>
<reference evidence="2" key="1">
    <citation type="submission" date="2016-11" db="UniProtKB">
        <authorList>
            <consortium name="WormBaseParasite"/>
        </authorList>
    </citation>
    <scope>IDENTIFICATION</scope>
</reference>
<dbReference type="WBParaSite" id="Csp11.Scaffold629.g15108.t1">
    <property type="protein sequence ID" value="Csp11.Scaffold629.g15108.t1"/>
    <property type="gene ID" value="Csp11.Scaffold629.g15108"/>
</dbReference>
<keyword evidence="1" id="KW-1185">Reference proteome</keyword>
<proteinExistence type="predicted"/>
<sequence length="70" mass="8045">MDLKQSNIMIAITYENIQNGATNPDQKYNQYYLHVTDPDTDIIVKIADMGLSHTGYKPEDKIRPTLYVIN</sequence>
<evidence type="ECO:0000313" key="1">
    <source>
        <dbReference type="Proteomes" id="UP000095282"/>
    </source>
</evidence>
<dbReference type="AlphaFoldDB" id="A0A1I7U5N8"/>
<organism evidence="1 2">
    <name type="scientific">Caenorhabditis tropicalis</name>
    <dbReference type="NCBI Taxonomy" id="1561998"/>
    <lineage>
        <taxon>Eukaryota</taxon>
        <taxon>Metazoa</taxon>
        <taxon>Ecdysozoa</taxon>
        <taxon>Nematoda</taxon>
        <taxon>Chromadorea</taxon>
        <taxon>Rhabditida</taxon>
        <taxon>Rhabditina</taxon>
        <taxon>Rhabditomorpha</taxon>
        <taxon>Rhabditoidea</taxon>
        <taxon>Rhabditidae</taxon>
        <taxon>Peloderinae</taxon>
        <taxon>Caenorhabditis</taxon>
    </lineage>
</organism>